<dbReference type="PROSITE" id="PS50082">
    <property type="entry name" value="WD_REPEATS_2"/>
    <property type="match status" value="2"/>
</dbReference>
<dbReference type="GO" id="GO:0045717">
    <property type="term" value="P:negative regulation of fatty acid biosynthetic process"/>
    <property type="evidence" value="ECO:0007669"/>
    <property type="project" value="TreeGrafter"/>
</dbReference>
<dbReference type="AlphaFoldDB" id="A0AAV7JWL3"/>
<evidence type="ECO:0000313" key="4">
    <source>
        <dbReference type="EMBL" id="KAI6653373.1"/>
    </source>
</evidence>
<dbReference type="Gene3D" id="2.130.10.10">
    <property type="entry name" value="YVTN repeat-like/Quinoprotein amine dehydrogenase"/>
    <property type="match status" value="2"/>
</dbReference>
<evidence type="ECO:0000256" key="3">
    <source>
        <dbReference type="PROSITE-ProRule" id="PRU00221"/>
    </source>
</evidence>
<dbReference type="PANTHER" id="PTHR15574">
    <property type="entry name" value="WD REPEAT DOMAIN-CONTAINING FAMILY"/>
    <property type="match status" value="1"/>
</dbReference>
<dbReference type="InterPro" id="IPR045151">
    <property type="entry name" value="DCAF8"/>
</dbReference>
<feature type="repeat" description="WD" evidence="3">
    <location>
        <begin position="540"/>
        <end position="565"/>
    </location>
</feature>
<protein>
    <recommendedName>
        <fullName evidence="6">WD and tetratricopeptide repeats protein 1</fullName>
    </recommendedName>
</protein>
<dbReference type="InterPro" id="IPR001680">
    <property type="entry name" value="WD40_rpt"/>
</dbReference>
<accession>A0AAV7JWL3</accession>
<evidence type="ECO:0000256" key="2">
    <source>
        <dbReference type="ARBA" id="ARBA00022737"/>
    </source>
</evidence>
<keyword evidence="1 3" id="KW-0853">WD repeat</keyword>
<dbReference type="PROSITE" id="PS50294">
    <property type="entry name" value="WD_REPEATS_REGION"/>
    <property type="match status" value="1"/>
</dbReference>
<evidence type="ECO:0000256" key="1">
    <source>
        <dbReference type="ARBA" id="ARBA00022574"/>
    </source>
</evidence>
<feature type="repeat" description="WD" evidence="3">
    <location>
        <begin position="49"/>
        <end position="90"/>
    </location>
</feature>
<sequence>MDRLPTHKQNVFTSLRKQMHENFDNPIRLMRDLEGHSSQIDKLQDMKLLTGHTGCVNCLEWNKSGTILASGSDDLTIKLWDPFQGKEIQKLNTGHLDNIFSVKFVGGLNDSKLISGAMDGQVCYMDANKPGCLNSFTCSQGSNRPRVKRLCSHPISPYMFWSALEEGSIRQYDLREPHKCQGNNSPCKNVIVDLTASCGASIEAKCLDISPTNPSLLAVGCSDPFVRLYDLRKLSLGRLSPPQKFTETKEEHGCIRSYCPQHIANGYQRKNIVPAKYRFISTTYVTFNSLGTELLAYMNPENLYLYNVNEPIPPLKYHRDTFKPNFATANPLSNGFSKNPYLLCTPTSTIMHHSRGYPCFDKTVKSLKDSGNKAYESKNYIQAISQYSQALYYRPYTTVLYSNRAAGFLCRNWNGDAYACLRDCETALQLESNTKKCKLRRIKSLHELCWVEESFHFLNKFISQYPEAVTEISDLKEKIEVAVEKNIKDNTGKATQMDDLNCFLRRCGNQLNSYDYSQRFVGSKNAATDIKEANFIGYHGNYIVAGSDDGYVYIWDKSTANLVLGFQGDKSIVNCVQWNPQFAKLAISGIENTIKICSVKDTDCRENREMEPLWERAKDNQKSGNDLSMFLGNLQGFDMELLQGDGTGENSPVCRPS</sequence>
<organism evidence="4 5">
    <name type="scientific">Oopsacas minuta</name>
    <dbReference type="NCBI Taxonomy" id="111878"/>
    <lineage>
        <taxon>Eukaryota</taxon>
        <taxon>Metazoa</taxon>
        <taxon>Porifera</taxon>
        <taxon>Hexactinellida</taxon>
        <taxon>Hexasterophora</taxon>
        <taxon>Lyssacinosida</taxon>
        <taxon>Leucopsacidae</taxon>
        <taxon>Oopsacas</taxon>
    </lineage>
</organism>
<dbReference type="EMBL" id="JAKMXF010000277">
    <property type="protein sequence ID" value="KAI6653373.1"/>
    <property type="molecule type" value="Genomic_DNA"/>
</dbReference>
<dbReference type="PANTHER" id="PTHR15574:SF40">
    <property type="entry name" value="WD AND TETRATRICOPEPTIDE REPEATS PROTEIN 1"/>
    <property type="match status" value="1"/>
</dbReference>
<dbReference type="GO" id="GO:0005737">
    <property type="term" value="C:cytoplasm"/>
    <property type="evidence" value="ECO:0007669"/>
    <property type="project" value="TreeGrafter"/>
</dbReference>
<dbReference type="InterPro" id="IPR011990">
    <property type="entry name" value="TPR-like_helical_dom_sf"/>
</dbReference>
<dbReference type="GO" id="GO:0080008">
    <property type="term" value="C:Cul4-RING E3 ubiquitin ligase complex"/>
    <property type="evidence" value="ECO:0007669"/>
    <property type="project" value="TreeGrafter"/>
</dbReference>
<dbReference type="Gene3D" id="1.25.40.10">
    <property type="entry name" value="Tetratricopeptide repeat domain"/>
    <property type="match status" value="1"/>
</dbReference>
<reference evidence="4 5" key="1">
    <citation type="journal article" date="2023" name="BMC Biol.">
        <title>The compact genome of the sponge Oopsacas minuta (Hexactinellida) is lacking key metazoan core genes.</title>
        <authorList>
            <person name="Santini S."/>
            <person name="Schenkelaars Q."/>
            <person name="Jourda C."/>
            <person name="Duchesne M."/>
            <person name="Belahbib H."/>
            <person name="Rocher C."/>
            <person name="Selva M."/>
            <person name="Riesgo A."/>
            <person name="Vervoort M."/>
            <person name="Leys S.P."/>
            <person name="Kodjabachian L."/>
            <person name="Le Bivic A."/>
            <person name="Borchiellini C."/>
            <person name="Claverie J.M."/>
            <person name="Renard E."/>
        </authorList>
    </citation>
    <scope>NUCLEOTIDE SEQUENCE [LARGE SCALE GENOMIC DNA]</scope>
    <source>
        <strain evidence="4">SPO-2</strain>
    </source>
</reference>
<keyword evidence="5" id="KW-1185">Reference proteome</keyword>
<dbReference type="InterPro" id="IPR036322">
    <property type="entry name" value="WD40_repeat_dom_sf"/>
</dbReference>
<comment type="caution">
    <text evidence="4">The sequence shown here is derived from an EMBL/GenBank/DDBJ whole genome shotgun (WGS) entry which is preliminary data.</text>
</comment>
<dbReference type="SMART" id="SM00320">
    <property type="entry name" value="WD40"/>
    <property type="match status" value="6"/>
</dbReference>
<dbReference type="InterPro" id="IPR015943">
    <property type="entry name" value="WD40/YVTN_repeat-like_dom_sf"/>
</dbReference>
<keyword evidence="2" id="KW-0677">Repeat</keyword>
<dbReference type="SUPFAM" id="SSF48452">
    <property type="entry name" value="TPR-like"/>
    <property type="match status" value="1"/>
</dbReference>
<evidence type="ECO:0000313" key="5">
    <source>
        <dbReference type="Proteomes" id="UP001165289"/>
    </source>
</evidence>
<dbReference type="SUPFAM" id="SSF50978">
    <property type="entry name" value="WD40 repeat-like"/>
    <property type="match status" value="1"/>
</dbReference>
<gene>
    <name evidence="4" type="ORF">LOD99_3592</name>
</gene>
<proteinExistence type="predicted"/>
<dbReference type="Pfam" id="PF00400">
    <property type="entry name" value="WD40"/>
    <property type="match status" value="2"/>
</dbReference>
<evidence type="ECO:0008006" key="6">
    <source>
        <dbReference type="Google" id="ProtNLM"/>
    </source>
</evidence>
<name>A0AAV7JWL3_9METZ</name>
<dbReference type="Proteomes" id="UP001165289">
    <property type="component" value="Unassembled WGS sequence"/>
</dbReference>